<accession>A0A7W6ADH7</accession>
<keyword evidence="1" id="KW-0472">Membrane</keyword>
<keyword evidence="1" id="KW-0812">Transmembrane</keyword>
<evidence type="ECO:0000256" key="1">
    <source>
        <dbReference type="SAM" id="Phobius"/>
    </source>
</evidence>
<protein>
    <submittedName>
        <fullName evidence="3">Uncharacterized protein</fullName>
    </submittedName>
</protein>
<dbReference type="RefSeq" id="WP_183501979.1">
    <property type="nucleotide sequence ID" value="NZ_BSPG01000013.1"/>
</dbReference>
<reference evidence="2" key="1">
    <citation type="journal article" date="2014" name="Int. J. Syst. Evol. Microbiol.">
        <title>Complete genome of a new Firmicutes species belonging to the dominant human colonic microbiota ('Ruminococcus bicirculans') reveals two chromosomes and a selective capacity to utilize plant glucans.</title>
        <authorList>
            <consortium name="NISC Comparative Sequencing Program"/>
            <person name="Wegmann U."/>
            <person name="Louis P."/>
            <person name="Goesmann A."/>
            <person name="Henrissat B."/>
            <person name="Duncan S.H."/>
            <person name="Flint H.J."/>
        </authorList>
    </citation>
    <scope>NUCLEOTIDE SEQUENCE</scope>
    <source>
        <strain evidence="2">NBRC 107710</strain>
    </source>
</reference>
<evidence type="ECO:0000313" key="4">
    <source>
        <dbReference type="Proteomes" id="UP000517759"/>
    </source>
</evidence>
<evidence type="ECO:0000313" key="3">
    <source>
        <dbReference type="EMBL" id="MBB3901240.1"/>
    </source>
</evidence>
<dbReference type="Proteomes" id="UP000517759">
    <property type="component" value="Unassembled WGS sequence"/>
</dbReference>
<gene>
    <name evidence="2" type="ORF">GCM10007884_25640</name>
    <name evidence="3" type="ORF">GGR33_000720</name>
</gene>
<dbReference type="AlphaFoldDB" id="A0A7W6ADH7"/>
<feature type="transmembrane region" description="Helical" evidence="1">
    <location>
        <begin position="28"/>
        <end position="49"/>
    </location>
</feature>
<keyword evidence="5" id="KW-1185">Reference proteome</keyword>
<comment type="caution">
    <text evidence="3">The sequence shown here is derived from an EMBL/GenBank/DDBJ whole genome shotgun (WGS) entry which is preliminary data.</text>
</comment>
<dbReference type="EMBL" id="JACIDN010000001">
    <property type="protein sequence ID" value="MBB3901240.1"/>
    <property type="molecule type" value="Genomic_DNA"/>
</dbReference>
<sequence length="133" mass="14418">MSAPGPHPSTVEELNEALRLYRRTVLKVVALGVLGLPACWGLSIFGTWLKPPYGLYVYGESLATWGLIAVVGLLIAQLWWGGRQMGRILSDPVTSGTPTIGVMTAHMVIAQRAHAMGMKWTGFFGDLQPVRKG</sequence>
<dbReference type="EMBL" id="BSPG01000013">
    <property type="protein sequence ID" value="GLS44576.1"/>
    <property type="molecule type" value="Genomic_DNA"/>
</dbReference>
<organism evidence="3 4">
    <name type="scientific">Methylobacterium brachythecii</name>
    <dbReference type="NCBI Taxonomy" id="1176177"/>
    <lineage>
        <taxon>Bacteria</taxon>
        <taxon>Pseudomonadati</taxon>
        <taxon>Pseudomonadota</taxon>
        <taxon>Alphaproteobacteria</taxon>
        <taxon>Hyphomicrobiales</taxon>
        <taxon>Methylobacteriaceae</taxon>
        <taxon>Methylobacterium</taxon>
    </lineage>
</organism>
<reference evidence="3 4" key="3">
    <citation type="submission" date="2020-08" db="EMBL/GenBank/DDBJ databases">
        <title>Genomic Encyclopedia of Type Strains, Phase IV (KMG-IV): sequencing the most valuable type-strain genomes for metagenomic binning, comparative biology and taxonomic classification.</title>
        <authorList>
            <person name="Goeker M."/>
        </authorList>
    </citation>
    <scope>NUCLEOTIDE SEQUENCE [LARGE SCALE GENOMIC DNA]</scope>
    <source>
        <strain evidence="3 4">DSM 24105</strain>
    </source>
</reference>
<evidence type="ECO:0000313" key="5">
    <source>
        <dbReference type="Proteomes" id="UP001156881"/>
    </source>
</evidence>
<dbReference type="Proteomes" id="UP001156881">
    <property type="component" value="Unassembled WGS sequence"/>
</dbReference>
<reference evidence="5" key="2">
    <citation type="journal article" date="2019" name="Int. J. Syst. Evol. Microbiol.">
        <title>The Global Catalogue of Microorganisms (GCM) 10K type strain sequencing project: providing services to taxonomists for standard genome sequencing and annotation.</title>
        <authorList>
            <consortium name="The Broad Institute Genomics Platform"/>
            <consortium name="The Broad Institute Genome Sequencing Center for Infectious Disease"/>
            <person name="Wu L."/>
            <person name="Ma J."/>
        </authorList>
    </citation>
    <scope>NUCLEOTIDE SEQUENCE [LARGE SCALE GENOMIC DNA]</scope>
    <source>
        <strain evidence="5">NBRC 107710</strain>
    </source>
</reference>
<evidence type="ECO:0000313" key="2">
    <source>
        <dbReference type="EMBL" id="GLS44576.1"/>
    </source>
</evidence>
<feature type="transmembrane region" description="Helical" evidence="1">
    <location>
        <begin position="55"/>
        <end position="80"/>
    </location>
</feature>
<keyword evidence="1" id="KW-1133">Transmembrane helix</keyword>
<name>A0A7W6ADH7_9HYPH</name>
<proteinExistence type="predicted"/>
<reference evidence="2" key="4">
    <citation type="submission" date="2023-01" db="EMBL/GenBank/DDBJ databases">
        <title>Draft genome sequence of Methylobacterium brachythecii strain NBRC 107710.</title>
        <authorList>
            <person name="Sun Q."/>
            <person name="Mori K."/>
        </authorList>
    </citation>
    <scope>NUCLEOTIDE SEQUENCE</scope>
    <source>
        <strain evidence="2">NBRC 107710</strain>
    </source>
</reference>